<evidence type="ECO:0000313" key="3">
    <source>
        <dbReference type="EMBL" id="KAL3774942.1"/>
    </source>
</evidence>
<name>A0ABD3NGI1_9STRA</name>
<dbReference type="AlphaFoldDB" id="A0ABD3NGI1"/>
<dbReference type="EMBL" id="JALLPJ020001172">
    <property type="protein sequence ID" value="KAL3774942.1"/>
    <property type="molecule type" value="Genomic_DNA"/>
</dbReference>
<organism evidence="3 4">
    <name type="scientific">Cyclotella atomus</name>
    <dbReference type="NCBI Taxonomy" id="382360"/>
    <lineage>
        <taxon>Eukaryota</taxon>
        <taxon>Sar</taxon>
        <taxon>Stramenopiles</taxon>
        <taxon>Ochrophyta</taxon>
        <taxon>Bacillariophyta</taxon>
        <taxon>Coscinodiscophyceae</taxon>
        <taxon>Thalassiosirophycidae</taxon>
        <taxon>Stephanodiscales</taxon>
        <taxon>Stephanodiscaceae</taxon>
        <taxon>Cyclotella</taxon>
    </lineage>
</organism>
<keyword evidence="1" id="KW-0175">Coiled coil</keyword>
<keyword evidence="4" id="KW-1185">Reference proteome</keyword>
<proteinExistence type="predicted"/>
<gene>
    <name evidence="3" type="ORF">ACHAWO_007902</name>
</gene>
<protein>
    <submittedName>
        <fullName evidence="3">Uncharacterized protein</fullName>
    </submittedName>
</protein>
<accession>A0ABD3NGI1</accession>
<evidence type="ECO:0000313" key="4">
    <source>
        <dbReference type="Proteomes" id="UP001530400"/>
    </source>
</evidence>
<reference evidence="3 4" key="1">
    <citation type="submission" date="2024-10" db="EMBL/GenBank/DDBJ databases">
        <title>Updated reference genomes for cyclostephanoid diatoms.</title>
        <authorList>
            <person name="Roberts W.R."/>
            <person name="Alverson A.J."/>
        </authorList>
    </citation>
    <scope>NUCLEOTIDE SEQUENCE [LARGE SCALE GENOMIC DNA]</scope>
    <source>
        <strain evidence="3 4">AJA010-31</strain>
    </source>
</reference>
<feature type="region of interest" description="Disordered" evidence="2">
    <location>
        <begin position="557"/>
        <end position="593"/>
    </location>
</feature>
<comment type="caution">
    <text evidence="3">The sequence shown here is derived from an EMBL/GenBank/DDBJ whole genome shotgun (WGS) entry which is preliminary data.</text>
</comment>
<sequence>MAGNSGVIRGLHMDHYVVASEDEYVRHQPQEHHHSLQIRSPSLPEMEIAPSDDYTEAMMIDNRRKSCARTTVDDVGYLCGCGGSAVDDAEVVYVKRKTVPQKNAHSSKHMNFSDQREDSSTMRYTGYAIPQSNVRGFREEGFEMNIEDLKYSSPRVGCMPAGAAVVDLLMNGCKPKPHHHLNLVKPKESPVMSKLANEKKEAEHDTQKAKYDDWKKQMLDTVKAPSFNTGETVVEPTTRNDTNGVRVTSSERTYQYSDQLRLNIDHNTSHIAADPPDSKAIASFQSPPHHDTLSVQQIQDTKHSTRSYVENIELNQLRSEQQSLRKAREELESELKAVKRHNRELARTSTDATRADGSAFDSPDYLVNQKFNAIMGIASPKSGVMNINLSSNMASGLHNPSPRLSNPNWSSDAMSSFGLTNLPTSPMRMHGGNMTASLAGSQGFQSYFAPSPTSRGNDHSTPHYNMMNTNGPGALRSPSSIMIGNRDENSHGMFQSDWARGNESHNTPFVRSNDFHTRSRIELDENKQTDEEDLLVEMRRKSAMMEADLMKMKESMSPRFNPMSHMPPNPSPTGNGILRPSSYNSRPNRFGGY</sequence>
<evidence type="ECO:0000256" key="2">
    <source>
        <dbReference type="SAM" id="MobiDB-lite"/>
    </source>
</evidence>
<evidence type="ECO:0000256" key="1">
    <source>
        <dbReference type="SAM" id="Coils"/>
    </source>
</evidence>
<dbReference type="Proteomes" id="UP001530400">
    <property type="component" value="Unassembled WGS sequence"/>
</dbReference>
<feature type="coiled-coil region" evidence="1">
    <location>
        <begin position="314"/>
        <end position="348"/>
    </location>
</feature>